<evidence type="ECO:0000256" key="8">
    <source>
        <dbReference type="ARBA" id="ARBA00023170"/>
    </source>
</evidence>
<dbReference type="Gene3D" id="2.170.130.10">
    <property type="entry name" value="TonB-dependent receptor, plug domain"/>
    <property type="match status" value="1"/>
</dbReference>
<accession>A0ABS7YCR7</accession>
<keyword evidence="7 10" id="KW-0472">Membrane</keyword>
<evidence type="ECO:0000256" key="11">
    <source>
        <dbReference type="RuleBase" id="RU003357"/>
    </source>
</evidence>
<evidence type="ECO:0000256" key="7">
    <source>
        <dbReference type="ARBA" id="ARBA00023136"/>
    </source>
</evidence>
<comment type="subcellular location">
    <subcellularLocation>
        <location evidence="1 10">Cell outer membrane</location>
        <topology evidence="1 10">Multi-pass membrane protein</topology>
    </subcellularLocation>
</comment>
<evidence type="ECO:0000259" key="14">
    <source>
        <dbReference type="Pfam" id="PF07715"/>
    </source>
</evidence>
<proteinExistence type="inferred from homology"/>
<feature type="domain" description="TonB-dependent receptor plug" evidence="14">
    <location>
        <begin position="44"/>
        <end position="156"/>
    </location>
</feature>
<dbReference type="PROSITE" id="PS52016">
    <property type="entry name" value="TONB_DEPENDENT_REC_3"/>
    <property type="match status" value="1"/>
</dbReference>
<evidence type="ECO:0000313" key="16">
    <source>
        <dbReference type="Proteomes" id="UP001198602"/>
    </source>
</evidence>
<dbReference type="Pfam" id="PF00593">
    <property type="entry name" value="TonB_dep_Rec_b-barrel"/>
    <property type="match status" value="1"/>
</dbReference>
<feature type="domain" description="TonB-dependent receptor-like beta-barrel" evidence="13">
    <location>
        <begin position="366"/>
        <end position="925"/>
    </location>
</feature>
<reference evidence="15 16" key="1">
    <citation type="submission" date="2021-07" db="EMBL/GenBank/DDBJ databases">
        <title>Characterization of Violacein-producing bacteria and related species.</title>
        <authorList>
            <person name="Wilson H.S."/>
            <person name="De Leon M.E."/>
        </authorList>
    </citation>
    <scope>NUCLEOTIDE SEQUENCE [LARGE SCALE GENOMIC DNA]</scope>
    <source>
        <strain evidence="15 16">HSC-2F05</strain>
    </source>
</reference>
<keyword evidence="3 10" id="KW-0813">Transport</keyword>
<keyword evidence="8 15" id="KW-0675">Receptor</keyword>
<feature type="signal peptide" evidence="12">
    <location>
        <begin position="1"/>
        <end position="24"/>
    </location>
</feature>
<dbReference type="InterPro" id="IPR000531">
    <property type="entry name" value="Beta-barrel_TonB"/>
</dbReference>
<dbReference type="InterPro" id="IPR039426">
    <property type="entry name" value="TonB-dep_rcpt-like"/>
</dbReference>
<evidence type="ECO:0000256" key="5">
    <source>
        <dbReference type="ARBA" id="ARBA00022692"/>
    </source>
</evidence>
<dbReference type="RefSeq" id="WP_225239715.1">
    <property type="nucleotide sequence ID" value="NZ_JAHYBX010000007.1"/>
</dbReference>
<dbReference type="PANTHER" id="PTHR47234">
    <property type="match status" value="1"/>
</dbReference>
<dbReference type="Proteomes" id="UP001198602">
    <property type="component" value="Unassembled WGS sequence"/>
</dbReference>
<protein>
    <submittedName>
        <fullName evidence="15">TonB-dependent receptor</fullName>
    </submittedName>
</protein>
<dbReference type="SUPFAM" id="SSF56935">
    <property type="entry name" value="Porins"/>
    <property type="match status" value="1"/>
</dbReference>
<evidence type="ECO:0000259" key="13">
    <source>
        <dbReference type="Pfam" id="PF00593"/>
    </source>
</evidence>
<keyword evidence="9 10" id="KW-0998">Cell outer membrane</keyword>
<name>A0ABS7YCR7_9BURK</name>
<dbReference type="Pfam" id="PF07715">
    <property type="entry name" value="Plug"/>
    <property type="match status" value="1"/>
</dbReference>
<dbReference type="Gene3D" id="2.40.170.20">
    <property type="entry name" value="TonB-dependent receptor, beta-barrel domain"/>
    <property type="match status" value="1"/>
</dbReference>
<evidence type="ECO:0000256" key="10">
    <source>
        <dbReference type="PROSITE-ProRule" id="PRU01360"/>
    </source>
</evidence>
<keyword evidence="16" id="KW-1185">Reference proteome</keyword>
<keyword evidence="5 10" id="KW-0812">Transmembrane</keyword>
<keyword evidence="6 11" id="KW-0798">TonB box</keyword>
<evidence type="ECO:0000256" key="2">
    <source>
        <dbReference type="ARBA" id="ARBA00009810"/>
    </source>
</evidence>
<dbReference type="PANTHER" id="PTHR47234:SF2">
    <property type="entry name" value="TONB-DEPENDENT RECEPTOR"/>
    <property type="match status" value="1"/>
</dbReference>
<dbReference type="InterPro" id="IPR012910">
    <property type="entry name" value="Plug_dom"/>
</dbReference>
<evidence type="ECO:0000256" key="3">
    <source>
        <dbReference type="ARBA" id="ARBA00022448"/>
    </source>
</evidence>
<organism evidence="15 16">
    <name type="scientific">Massilia hydrophila</name>
    <dbReference type="NCBI Taxonomy" id="3044279"/>
    <lineage>
        <taxon>Bacteria</taxon>
        <taxon>Pseudomonadati</taxon>
        <taxon>Pseudomonadota</taxon>
        <taxon>Betaproteobacteria</taxon>
        <taxon>Burkholderiales</taxon>
        <taxon>Oxalobacteraceae</taxon>
        <taxon>Telluria group</taxon>
        <taxon>Massilia</taxon>
    </lineage>
</organism>
<feature type="chain" id="PRO_5045640501" evidence="12">
    <location>
        <begin position="25"/>
        <end position="967"/>
    </location>
</feature>
<dbReference type="InterPro" id="IPR037066">
    <property type="entry name" value="Plug_dom_sf"/>
</dbReference>
<evidence type="ECO:0000313" key="15">
    <source>
        <dbReference type="EMBL" id="MCA1857504.1"/>
    </source>
</evidence>
<evidence type="ECO:0000256" key="6">
    <source>
        <dbReference type="ARBA" id="ARBA00023077"/>
    </source>
</evidence>
<dbReference type="EMBL" id="JAHYBX010000007">
    <property type="protein sequence ID" value="MCA1857504.1"/>
    <property type="molecule type" value="Genomic_DNA"/>
</dbReference>
<sequence length="967" mass="103917">MQQRTKIAVAVAVALQSMMSIAQAQEAPQRVEITGSRIRQVDLETAQPVQVVTQEQIQKSGLVTVGDIVNQLSSVGTPAFSRGSVLTSNREQGGQYINMRNLGAQRLLVLVNGKRWTASAAGFTDMSTVPSALIERIDVLKDGASSIYGSDAIAGVVNIILKKSMQGGSASAYVGENQLGDGRNRDFSVTYGAGDDKASMLFGITHTQQGEVWAKSRPLTAFTNGWAHYNAGFGGGPWGRITPVAANGGSNTTASAGGFNRIINHTGTFDGVGTSADSRNPNNYHAYTGADADVFNSTQQMHLLSPNKLTSIFTKGELELPYGMRLTTTGMYAVRDSSRAVAGYPLSSTSQSKYPVYIDKDNWYNPYGNAVAGAGKGIDLFFARRTIEVPRVTDNTNRTLHLDAALEGDFEIRSLPWNWSVAYNYNKVEGSNTSFGNLNLLNLKKALGPSFRNASGVVQCGTATSPIPLAECVPWDVLGGPSTSTPEALKYVMSVGQGTYGSTISNANADLSGEIFMLPAGAVGLAGGLEYRTVRGVDRPGQFEQSGYSTDLAGGTTIGRFTVREAYLETTIPLLKGVTMAELLSLNLASRYSDYSNFGSTTNSKASLMWKPIKDMLVRGTWAEGFRAPTVSDSFGGGSQSFDNYLDACDSLHGAAATDTAVKARCTAAGVPVNFRQVNQAGTPVPAGGAQTPTPFQSGAGASNLTPETAVTRTAGFVYNPSFVPGLTVGLDWFKIRINNRITGITAPFVINQCYVQGVTSFCDAIKRDPLTGQIVMLTRGNGNLGAMETEGYDLSLGYRMRRTAYGQFAFRTESTYVDSWRLKSSNTANWVEYAGEFDIFKWKSNVAFDWSMGNWSATLSNRFYGSQKNRCWAVSPTPVECSNPTGKATWGTGYNKHKEMWYSDLSIGYALPWNAKLLVGANNLFKRGPITNYSAGSAAGGPNASGTTNPELPLDRFFYVRYNQNF</sequence>
<evidence type="ECO:0000256" key="12">
    <source>
        <dbReference type="SAM" id="SignalP"/>
    </source>
</evidence>
<evidence type="ECO:0000256" key="9">
    <source>
        <dbReference type="ARBA" id="ARBA00023237"/>
    </source>
</evidence>
<keyword evidence="4 10" id="KW-1134">Transmembrane beta strand</keyword>
<dbReference type="InterPro" id="IPR036942">
    <property type="entry name" value="Beta-barrel_TonB_sf"/>
</dbReference>
<comment type="caution">
    <text evidence="15">The sequence shown here is derived from an EMBL/GenBank/DDBJ whole genome shotgun (WGS) entry which is preliminary data.</text>
</comment>
<evidence type="ECO:0000256" key="4">
    <source>
        <dbReference type="ARBA" id="ARBA00022452"/>
    </source>
</evidence>
<comment type="similarity">
    <text evidence="2 10 11">Belongs to the TonB-dependent receptor family.</text>
</comment>
<keyword evidence="12" id="KW-0732">Signal</keyword>
<gene>
    <name evidence="15" type="ORF">LE190_16440</name>
</gene>
<evidence type="ECO:0000256" key="1">
    <source>
        <dbReference type="ARBA" id="ARBA00004571"/>
    </source>
</evidence>